<evidence type="ECO:0000256" key="1">
    <source>
        <dbReference type="ARBA" id="ARBA00022737"/>
    </source>
</evidence>
<evidence type="ECO:0000256" key="3">
    <source>
        <dbReference type="ARBA" id="ARBA00023602"/>
    </source>
</evidence>
<dbReference type="GO" id="GO:0005829">
    <property type="term" value="C:cytosol"/>
    <property type="evidence" value="ECO:0007669"/>
    <property type="project" value="TreeGrafter"/>
</dbReference>
<keyword evidence="1" id="KW-0677">Repeat</keyword>
<evidence type="ECO:0000313" key="8">
    <source>
        <dbReference type="EMBL" id="SAM82172.1"/>
    </source>
</evidence>
<evidence type="ECO:0000256" key="4">
    <source>
        <dbReference type="PROSITE-ProRule" id="PRU00339"/>
    </source>
</evidence>
<dbReference type="PANTHER" id="PTHR46035:SF1">
    <property type="entry name" value="TETRATRICOPEPTIDE REPEAT PROTEIN 4"/>
    <property type="match status" value="1"/>
</dbReference>
<gene>
    <name evidence="9" type="ORF">UBRO2_02295</name>
    <name evidence="8" type="ORF">UBRO_04853</name>
</gene>
<dbReference type="InterPro" id="IPR044059">
    <property type="entry name" value="Csn1/TTC4_wheel"/>
</dbReference>
<dbReference type="Gene3D" id="1.25.40.10">
    <property type="entry name" value="Tetratricopeptide repeat domain"/>
    <property type="match status" value="1"/>
</dbReference>
<comment type="similarity">
    <text evidence="3">Belongs to the TTC4 family.</text>
</comment>
<dbReference type="SMART" id="SM00028">
    <property type="entry name" value="TPR"/>
    <property type="match status" value="3"/>
</dbReference>
<keyword evidence="11" id="KW-1185">Reference proteome</keyword>
<sequence>MAVISPVEEPAPTPAASSSCSTLPKPPPRTSDFRYAQPHNAPRDLDGTLASWDSVPLFMRNLPDNTSSSNRSSSTEDASGTALEALQSLVFDATPNEVASQFKCQANEYFHSRRFREALGFYNQAIEANASDKSLLETLHANRAACQLELGNFASVLRDTSKVLELNASNEKAYYRAGKALLALDRYEDAVRCLHLGVQVGPDNAAMGSLKKQAEEKLAKKKKHEQEMLEQQRRQQGMQKALHQALLARGLWLESTTRPPDNPKPAHFDPESLAPSCDPAKLALTSAWNPPDIIRTPLVVPVFFIYPQHAQSDFISDYHEDTRLSTYLSTIFPLEARGSLPWDSAGEYHEGNLQVYATTKRNRLLKIGKKLTLRQVIHQGFKEADQSKGEDRVKDRDGLVMRDGVLSLVVVPKGKAEEEWVARFKAEREKEKAKK</sequence>
<dbReference type="Proteomes" id="UP000179920">
    <property type="component" value="Chromosome VII"/>
</dbReference>
<evidence type="ECO:0000256" key="2">
    <source>
        <dbReference type="ARBA" id="ARBA00022803"/>
    </source>
</evidence>
<evidence type="ECO:0000313" key="10">
    <source>
        <dbReference type="Proteomes" id="UP000179920"/>
    </source>
</evidence>
<dbReference type="OrthoDB" id="1724687at2759"/>
<feature type="region of interest" description="Disordered" evidence="6">
    <location>
        <begin position="1"/>
        <end position="48"/>
    </location>
</feature>
<dbReference type="PROSITE" id="PS50005">
    <property type="entry name" value="TPR"/>
    <property type="match status" value="1"/>
</dbReference>
<evidence type="ECO:0000313" key="11">
    <source>
        <dbReference type="Proteomes" id="UP000658997"/>
    </source>
</evidence>
<dbReference type="Pfam" id="PF14559">
    <property type="entry name" value="TPR_19"/>
    <property type="match status" value="1"/>
</dbReference>
<dbReference type="GO" id="GO:0005634">
    <property type="term" value="C:nucleus"/>
    <property type="evidence" value="ECO:0007669"/>
    <property type="project" value="TreeGrafter"/>
</dbReference>
<dbReference type="AlphaFoldDB" id="A0A1K0G409"/>
<feature type="repeat" description="TPR" evidence="4">
    <location>
        <begin position="171"/>
        <end position="204"/>
    </location>
</feature>
<feature type="coiled-coil region" evidence="5">
    <location>
        <begin position="207"/>
        <end position="241"/>
    </location>
</feature>
<dbReference type="EMBL" id="LT558123">
    <property type="protein sequence ID" value="SAM82172.1"/>
    <property type="molecule type" value="Genomic_DNA"/>
</dbReference>
<accession>A0A1K0G409</accession>
<feature type="compositionally biased region" description="Low complexity" evidence="6">
    <location>
        <begin position="1"/>
        <end position="23"/>
    </location>
</feature>
<name>A0A1K0G409_9BASI</name>
<reference evidence="9" key="3">
    <citation type="submission" date="2018-08" db="EMBL/GenBank/DDBJ databases">
        <authorList>
            <person name="Guldener U."/>
        </authorList>
    </citation>
    <scope>NUCLEOTIDE SEQUENCE</scope>
    <source>
        <strain evidence="9">UB2</strain>
    </source>
</reference>
<dbReference type="GO" id="GO:0051879">
    <property type="term" value="F:Hsp90 protein binding"/>
    <property type="evidence" value="ECO:0007669"/>
    <property type="project" value="InterPro"/>
</dbReference>
<dbReference type="Pfam" id="PF18972">
    <property type="entry name" value="Wheel"/>
    <property type="match status" value="1"/>
</dbReference>
<reference evidence="10" key="2">
    <citation type="submission" date="2016-04" db="EMBL/GenBank/DDBJ databases">
        <authorList>
            <person name="Guldener U."/>
            <person name="Guldener U."/>
        </authorList>
    </citation>
    <scope>NUCLEOTIDE SEQUENCE [LARGE SCALE GENOMIC DNA]</scope>
    <source>
        <strain evidence="10">UB2112</strain>
    </source>
</reference>
<dbReference type="EMBL" id="ULHB01000034">
    <property type="protein sequence ID" value="SYW78103.1"/>
    <property type="molecule type" value="Genomic_DNA"/>
</dbReference>
<evidence type="ECO:0000313" key="9">
    <source>
        <dbReference type="EMBL" id="SYW78103.1"/>
    </source>
</evidence>
<protein>
    <submittedName>
        <fullName evidence="9">Related to CNS1 - cyclophilin seven suppressor</fullName>
    </submittedName>
    <submittedName>
        <fullName evidence="8">Related to CNS1-cyclophilin seven suppressor</fullName>
    </submittedName>
</protein>
<reference evidence="8" key="1">
    <citation type="submission" date="2016-04" db="EMBL/GenBank/DDBJ databases">
        <authorList>
            <person name="Evans L.H."/>
            <person name="Alamgir A."/>
            <person name="Owens N."/>
            <person name="Weber N.D."/>
            <person name="Virtaneva K."/>
            <person name="Barbian K."/>
            <person name="Babar A."/>
            <person name="Rosenke K."/>
        </authorList>
    </citation>
    <scope>NUCLEOTIDE SEQUENCE</scope>
    <source>
        <strain evidence="8">UB2112</strain>
    </source>
</reference>
<feature type="domain" description="Cns1/TTC4 wheel" evidence="7">
    <location>
        <begin position="292"/>
        <end position="424"/>
    </location>
</feature>
<dbReference type="GO" id="GO:0006457">
    <property type="term" value="P:protein folding"/>
    <property type="evidence" value="ECO:0007669"/>
    <property type="project" value="TreeGrafter"/>
</dbReference>
<dbReference type="PANTHER" id="PTHR46035">
    <property type="entry name" value="TETRATRICOPEPTIDE REPEAT PROTEIN 4"/>
    <property type="match status" value="1"/>
</dbReference>
<keyword evidence="2 4" id="KW-0802">TPR repeat</keyword>
<organism evidence="8 10">
    <name type="scientific">Ustilago bromivora</name>
    <dbReference type="NCBI Taxonomy" id="307758"/>
    <lineage>
        <taxon>Eukaryota</taxon>
        <taxon>Fungi</taxon>
        <taxon>Dikarya</taxon>
        <taxon>Basidiomycota</taxon>
        <taxon>Ustilaginomycotina</taxon>
        <taxon>Ustilaginomycetes</taxon>
        <taxon>Ustilaginales</taxon>
        <taxon>Ustilaginaceae</taxon>
        <taxon>Ustilago</taxon>
    </lineage>
</organism>
<evidence type="ECO:0000256" key="6">
    <source>
        <dbReference type="SAM" id="MobiDB-lite"/>
    </source>
</evidence>
<dbReference type="GO" id="GO:0030544">
    <property type="term" value="F:Hsp70 protein binding"/>
    <property type="evidence" value="ECO:0007669"/>
    <property type="project" value="TreeGrafter"/>
</dbReference>
<evidence type="ECO:0000256" key="5">
    <source>
        <dbReference type="SAM" id="Coils"/>
    </source>
</evidence>
<dbReference type="InterPro" id="IPR011990">
    <property type="entry name" value="TPR-like_helical_dom_sf"/>
</dbReference>
<dbReference type="SUPFAM" id="SSF48452">
    <property type="entry name" value="TPR-like"/>
    <property type="match status" value="1"/>
</dbReference>
<proteinExistence type="inferred from homology"/>
<evidence type="ECO:0000259" key="7">
    <source>
        <dbReference type="Pfam" id="PF18972"/>
    </source>
</evidence>
<dbReference type="InterPro" id="IPR019734">
    <property type="entry name" value="TPR_rpt"/>
</dbReference>
<keyword evidence="5" id="KW-0175">Coiled coil</keyword>
<dbReference type="Proteomes" id="UP000658997">
    <property type="component" value="Unassembled WGS sequence"/>
</dbReference>